<feature type="repeat" description="TPR" evidence="3">
    <location>
        <begin position="64"/>
        <end position="97"/>
    </location>
</feature>
<proteinExistence type="predicted"/>
<accession>A0A817UAJ5</accession>
<dbReference type="Proteomes" id="UP000663873">
    <property type="component" value="Unassembled WGS sequence"/>
</dbReference>
<keyword evidence="1" id="KW-0677">Repeat</keyword>
<evidence type="ECO:0000313" key="4">
    <source>
        <dbReference type="EMBL" id="CAF3254164.1"/>
    </source>
</evidence>
<feature type="repeat" description="TPR" evidence="3">
    <location>
        <begin position="143"/>
        <end position="169"/>
    </location>
</feature>
<evidence type="ECO:0000313" key="6">
    <source>
        <dbReference type="EMBL" id="CAF3394099.1"/>
    </source>
</evidence>
<dbReference type="EMBL" id="CAJOBR010006530">
    <property type="protein sequence ID" value="CAF4845862.1"/>
    <property type="molecule type" value="Genomic_DNA"/>
</dbReference>
<gene>
    <name evidence="6" type="ORF">GRG538_LOCUS9396</name>
    <name evidence="7" type="ORF">HFQ381_LOCUS10621</name>
    <name evidence="4" type="ORF">LUA448_LOCUS5010</name>
    <name evidence="9" type="ORF">QYT958_LOCUS26789</name>
    <name evidence="5" type="ORF">TIS948_LOCUS20979</name>
    <name evidence="8" type="ORF">UJA718_LOCUS22433</name>
</gene>
<name>A0A817UAJ5_9BILA</name>
<dbReference type="InterPro" id="IPR019734">
    <property type="entry name" value="TPR_rpt"/>
</dbReference>
<evidence type="ECO:0000313" key="10">
    <source>
        <dbReference type="Proteomes" id="UP000663825"/>
    </source>
</evidence>
<dbReference type="Pfam" id="PF13424">
    <property type="entry name" value="TPR_12"/>
    <property type="match status" value="1"/>
</dbReference>
<evidence type="ECO:0000256" key="1">
    <source>
        <dbReference type="ARBA" id="ARBA00022737"/>
    </source>
</evidence>
<dbReference type="EMBL" id="CAJOBO010000592">
    <property type="protein sequence ID" value="CAF4253703.1"/>
    <property type="molecule type" value="Genomic_DNA"/>
</dbReference>
<comment type="caution">
    <text evidence="5">The sequence shown here is derived from an EMBL/GenBank/DDBJ whole genome shotgun (WGS) entry which is preliminary data.</text>
</comment>
<keyword evidence="2 3" id="KW-0802">TPR repeat</keyword>
<protein>
    <recommendedName>
        <fullName evidence="12">Tetratricopeptide repeat protein</fullName>
    </recommendedName>
</protein>
<evidence type="ECO:0008006" key="12">
    <source>
        <dbReference type="Google" id="ProtNLM"/>
    </source>
</evidence>
<organism evidence="5 10">
    <name type="scientific">Rotaria socialis</name>
    <dbReference type="NCBI Taxonomy" id="392032"/>
    <lineage>
        <taxon>Eukaryota</taxon>
        <taxon>Metazoa</taxon>
        <taxon>Spiralia</taxon>
        <taxon>Gnathifera</taxon>
        <taxon>Rotifera</taxon>
        <taxon>Eurotatoria</taxon>
        <taxon>Bdelloidea</taxon>
        <taxon>Philodinida</taxon>
        <taxon>Philodinidae</taxon>
        <taxon>Rotaria</taxon>
    </lineage>
</organism>
<evidence type="ECO:0000313" key="7">
    <source>
        <dbReference type="EMBL" id="CAF4253703.1"/>
    </source>
</evidence>
<dbReference type="OrthoDB" id="10062322at2759"/>
<dbReference type="PROSITE" id="PS50005">
    <property type="entry name" value="TPR"/>
    <property type="match status" value="3"/>
</dbReference>
<dbReference type="InterPro" id="IPR011990">
    <property type="entry name" value="TPR-like_helical_dom_sf"/>
</dbReference>
<dbReference type="SMART" id="SM00028">
    <property type="entry name" value="TPR"/>
    <property type="match status" value="3"/>
</dbReference>
<dbReference type="PANTHER" id="PTHR45641">
    <property type="entry name" value="TETRATRICOPEPTIDE REPEAT PROTEIN (AFU_ORTHOLOGUE AFUA_6G03870)"/>
    <property type="match status" value="1"/>
</dbReference>
<dbReference type="AlphaFoldDB" id="A0A817UAJ5"/>
<evidence type="ECO:0000256" key="2">
    <source>
        <dbReference type="ARBA" id="ARBA00022803"/>
    </source>
</evidence>
<dbReference type="EMBL" id="CAJNYT010001083">
    <property type="protein sequence ID" value="CAF3394099.1"/>
    <property type="molecule type" value="Genomic_DNA"/>
</dbReference>
<feature type="repeat" description="TPR" evidence="3">
    <location>
        <begin position="101"/>
        <end position="134"/>
    </location>
</feature>
<dbReference type="EMBL" id="CAJNXB010003638">
    <property type="protein sequence ID" value="CAF3328317.1"/>
    <property type="molecule type" value="Genomic_DNA"/>
</dbReference>
<dbReference type="PANTHER" id="PTHR45641:SF1">
    <property type="entry name" value="AAA+ ATPASE DOMAIN-CONTAINING PROTEIN"/>
    <property type="match status" value="1"/>
</dbReference>
<evidence type="ECO:0000256" key="3">
    <source>
        <dbReference type="PROSITE-ProRule" id="PRU00339"/>
    </source>
</evidence>
<sequence length="169" mass="19654">MIDEYSGLAQEKEILFTMRTVFRIVEIKQTTKNNCNWEAQLAITDESDPQLTGLTDCIKEEINDEGWYRMGQLIVEVGHFNQAEELYNELLANTSNDSDRTHIYHMLGYLKHDQGEYEETVTFYEKSLETKRKTVPEDDASSASTYGNIGTTYRRMGDYSKALEFYEKI</sequence>
<dbReference type="Proteomes" id="UP000663872">
    <property type="component" value="Unassembled WGS sequence"/>
</dbReference>
<evidence type="ECO:0000313" key="8">
    <source>
        <dbReference type="EMBL" id="CAF4445854.1"/>
    </source>
</evidence>
<dbReference type="Proteomes" id="UP000663825">
    <property type="component" value="Unassembled WGS sequence"/>
</dbReference>
<dbReference type="EMBL" id="CAJNYD010000403">
    <property type="protein sequence ID" value="CAF3254164.1"/>
    <property type="molecule type" value="Genomic_DNA"/>
</dbReference>
<dbReference type="Proteomes" id="UP000663848">
    <property type="component" value="Unassembled WGS sequence"/>
</dbReference>
<dbReference type="Proteomes" id="UP000663833">
    <property type="component" value="Unassembled WGS sequence"/>
</dbReference>
<evidence type="ECO:0000313" key="9">
    <source>
        <dbReference type="EMBL" id="CAF4845862.1"/>
    </source>
</evidence>
<dbReference type="Proteomes" id="UP000663851">
    <property type="component" value="Unassembled WGS sequence"/>
</dbReference>
<evidence type="ECO:0000313" key="5">
    <source>
        <dbReference type="EMBL" id="CAF3328317.1"/>
    </source>
</evidence>
<keyword evidence="11" id="KW-1185">Reference proteome</keyword>
<dbReference type="PROSITE" id="PS50293">
    <property type="entry name" value="TPR_REGION"/>
    <property type="match status" value="1"/>
</dbReference>
<dbReference type="Gene3D" id="1.25.40.10">
    <property type="entry name" value="Tetratricopeptide repeat domain"/>
    <property type="match status" value="1"/>
</dbReference>
<evidence type="ECO:0000313" key="11">
    <source>
        <dbReference type="Proteomes" id="UP000663873"/>
    </source>
</evidence>
<dbReference type="SUPFAM" id="SSF48452">
    <property type="entry name" value="TPR-like"/>
    <property type="match status" value="1"/>
</dbReference>
<reference evidence="5" key="1">
    <citation type="submission" date="2021-02" db="EMBL/GenBank/DDBJ databases">
        <authorList>
            <person name="Nowell W R."/>
        </authorList>
    </citation>
    <scope>NUCLEOTIDE SEQUENCE</scope>
</reference>
<dbReference type="EMBL" id="CAJOBP010004615">
    <property type="protein sequence ID" value="CAF4445854.1"/>
    <property type="molecule type" value="Genomic_DNA"/>
</dbReference>